<reference evidence="1" key="1">
    <citation type="submission" date="2019-09" db="EMBL/GenBank/DDBJ databases">
        <authorList>
            <person name="Zhang L."/>
        </authorList>
    </citation>
    <scope>NUCLEOTIDE SEQUENCE</scope>
</reference>
<dbReference type="EMBL" id="LR721787">
    <property type="protein sequence ID" value="VVW74846.1"/>
    <property type="molecule type" value="Genomic_DNA"/>
</dbReference>
<dbReference type="AlphaFoldDB" id="A0A5K1GKH7"/>
<organism evidence="1">
    <name type="scientific">Nymphaea colorata</name>
    <name type="common">pocket water lily</name>
    <dbReference type="NCBI Taxonomy" id="210225"/>
    <lineage>
        <taxon>Eukaryota</taxon>
        <taxon>Viridiplantae</taxon>
        <taxon>Streptophyta</taxon>
        <taxon>Embryophyta</taxon>
        <taxon>Tracheophyta</taxon>
        <taxon>Spermatophyta</taxon>
        <taxon>Magnoliopsida</taxon>
        <taxon>Nymphaeales</taxon>
        <taxon>Nymphaeaceae</taxon>
        <taxon>Nymphaea</taxon>
    </lineage>
</organism>
<sequence length="45" mass="4610">MKIGNCNWVVGRLGCLGTTASLINIGSTLIETLNQLSGGGSILSF</sequence>
<name>A0A5K1GKH7_9MAGN</name>
<protein>
    <submittedName>
        <fullName evidence="1">Uncharacterized protein</fullName>
    </submittedName>
</protein>
<proteinExistence type="predicted"/>
<evidence type="ECO:0000313" key="1">
    <source>
        <dbReference type="EMBL" id="VVW74846.1"/>
    </source>
</evidence>
<gene>
    <name evidence="1" type="ORF">NYM_LOCUS27653</name>
</gene>
<accession>A0A5K1GKH7</accession>